<comment type="caution">
    <text evidence="4">The sequence shown here is derived from an EMBL/GenBank/DDBJ whole genome shotgun (WGS) entry which is preliminary data.</text>
</comment>
<dbReference type="NCBIfam" id="TIGR01221">
    <property type="entry name" value="rmlC"/>
    <property type="match status" value="1"/>
</dbReference>
<dbReference type="Gene3D" id="2.60.120.10">
    <property type="entry name" value="Jelly Rolls"/>
    <property type="match status" value="1"/>
</dbReference>
<dbReference type="GO" id="GO:0008830">
    <property type="term" value="F:dTDP-4-dehydrorhamnose 3,5-epimerase activity"/>
    <property type="evidence" value="ECO:0007669"/>
    <property type="project" value="UniProtKB-UniRule"/>
</dbReference>
<evidence type="ECO:0000313" key="5">
    <source>
        <dbReference type="Proteomes" id="UP001050975"/>
    </source>
</evidence>
<feature type="active site" description="Proton acceptor" evidence="1">
    <location>
        <position position="62"/>
    </location>
</feature>
<evidence type="ECO:0000313" key="4">
    <source>
        <dbReference type="EMBL" id="GET36488.1"/>
    </source>
</evidence>
<comment type="subunit">
    <text evidence="3">Homodimer.</text>
</comment>
<evidence type="ECO:0000256" key="2">
    <source>
        <dbReference type="PIRSR" id="PIRSR600888-3"/>
    </source>
</evidence>
<sequence>MEIRETKISGCYELSPIVFHKDYRGSFVKTFHKDVFSKHGLETNFVEEYYSVSVQNVLRGLHFQTPPADPNKLVYCPLGRIMDVIVDVRVGSPSYGQFEVFDLSAENGKMVYLDPGLAHGFYVLSETAMVMYKISQLYSPENDTGIRWDSVGIPWPSNNPILSQRDREFLPLAEFKNPFVYSEKMAMA</sequence>
<comment type="similarity">
    <text evidence="3">Belongs to the dTDP-4-dehydrorhamnose 3,5-epimerase family.</text>
</comment>
<dbReference type="PANTHER" id="PTHR21047">
    <property type="entry name" value="DTDP-6-DEOXY-D-GLUCOSE-3,5 EPIMERASE"/>
    <property type="match status" value="1"/>
</dbReference>
<dbReference type="PANTHER" id="PTHR21047:SF2">
    <property type="entry name" value="THYMIDINE DIPHOSPHO-4-KETO-RHAMNOSE 3,5-EPIMERASE"/>
    <property type="match status" value="1"/>
</dbReference>
<dbReference type="GO" id="GO:0000271">
    <property type="term" value="P:polysaccharide biosynthetic process"/>
    <property type="evidence" value="ECO:0007669"/>
    <property type="project" value="TreeGrafter"/>
</dbReference>
<feature type="active site" description="Proton donor" evidence="1">
    <location>
        <position position="132"/>
    </location>
</feature>
<feature type="site" description="Participates in a stacking interaction with the thymidine ring of dTDP-4-oxo-6-deoxyglucose" evidence="2">
    <location>
        <position position="138"/>
    </location>
</feature>
<dbReference type="Proteomes" id="UP001050975">
    <property type="component" value="Unassembled WGS sequence"/>
</dbReference>
<comment type="catalytic activity">
    <reaction evidence="3">
        <text>dTDP-4-dehydro-6-deoxy-alpha-D-glucose = dTDP-4-dehydro-beta-L-rhamnose</text>
        <dbReference type="Rhea" id="RHEA:16969"/>
        <dbReference type="ChEBI" id="CHEBI:57649"/>
        <dbReference type="ChEBI" id="CHEBI:62830"/>
        <dbReference type="EC" id="5.1.3.13"/>
    </reaction>
</comment>
<dbReference type="Pfam" id="PF00908">
    <property type="entry name" value="dTDP_sugar_isom"/>
    <property type="match status" value="1"/>
</dbReference>
<dbReference type="InterPro" id="IPR011051">
    <property type="entry name" value="RmlC_Cupin_sf"/>
</dbReference>
<comment type="function">
    <text evidence="3">Catalyzes the epimerization of the C3' and C5'positions of dTDP-6-deoxy-D-xylo-4-hexulose, forming dTDP-6-deoxy-L-lyxo-4-hexulose.</text>
</comment>
<dbReference type="InterPro" id="IPR000888">
    <property type="entry name" value="RmlC-like"/>
</dbReference>
<dbReference type="EC" id="5.1.3.13" evidence="3"/>
<dbReference type="RefSeq" id="WP_226576149.1">
    <property type="nucleotide sequence ID" value="NZ_BLAY01000013.1"/>
</dbReference>
<dbReference type="CDD" id="cd00438">
    <property type="entry name" value="cupin_RmlC"/>
    <property type="match status" value="1"/>
</dbReference>
<evidence type="ECO:0000256" key="3">
    <source>
        <dbReference type="RuleBase" id="RU364069"/>
    </source>
</evidence>
<dbReference type="GO" id="GO:0019305">
    <property type="term" value="P:dTDP-rhamnose biosynthetic process"/>
    <property type="evidence" value="ECO:0007669"/>
    <property type="project" value="UniProtKB-UniRule"/>
</dbReference>
<organism evidence="4 5">
    <name type="scientific">Microseira wollei NIES-4236</name>
    <dbReference type="NCBI Taxonomy" id="2530354"/>
    <lineage>
        <taxon>Bacteria</taxon>
        <taxon>Bacillati</taxon>
        <taxon>Cyanobacteriota</taxon>
        <taxon>Cyanophyceae</taxon>
        <taxon>Oscillatoriophycideae</taxon>
        <taxon>Aerosakkonematales</taxon>
        <taxon>Aerosakkonemataceae</taxon>
        <taxon>Microseira</taxon>
    </lineage>
</organism>
<dbReference type="EMBL" id="BLAY01000013">
    <property type="protein sequence ID" value="GET36488.1"/>
    <property type="molecule type" value="Genomic_DNA"/>
</dbReference>
<reference evidence="4" key="1">
    <citation type="submission" date="2019-10" db="EMBL/GenBank/DDBJ databases">
        <title>Draft genome sequece of Microseira wollei NIES-4236.</title>
        <authorList>
            <person name="Yamaguchi H."/>
            <person name="Suzuki S."/>
            <person name="Kawachi M."/>
        </authorList>
    </citation>
    <scope>NUCLEOTIDE SEQUENCE</scope>
    <source>
        <strain evidence="4">NIES-4236</strain>
    </source>
</reference>
<gene>
    <name evidence="4" type="primary">rfbC</name>
    <name evidence="4" type="ORF">MiSe_12390</name>
</gene>
<accession>A0AAV3X2R4</accession>
<dbReference type="AlphaFoldDB" id="A0AAV3X2R4"/>
<comment type="pathway">
    <text evidence="3">Carbohydrate biosynthesis; dTDP-L-rhamnose biosynthesis.</text>
</comment>
<keyword evidence="5" id="KW-1185">Reference proteome</keyword>
<proteinExistence type="inferred from homology"/>
<dbReference type="InterPro" id="IPR014710">
    <property type="entry name" value="RmlC-like_jellyroll"/>
</dbReference>
<dbReference type="GO" id="GO:0005829">
    <property type="term" value="C:cytosol"/>
    <property type="evidence" value="ECO:0007669"/>
    <property type="project" value="TreeGrafter"/>
</dbReference>
<evidence type="ECO:0000256" key="1">
    <source>
        <dbReference type="PIRSR" id="PIRSR600888-1"/>
    </source>
</evidence>
<protein>
    <recommendedName>
        <fullName evidence="3">dTDP-4-dehydrorhamnose 3,5-epimerase</fullName>
        <ecNumber evidence="3">5.1.3.13</ecNumber>
    </recommendedName>
    <alternativeName>
        <fullName evidence="3">Thymidine diphospho-4-keto-rhamnose 3,5-epimerase</fullName>
    </alternativeName>
</protein>
<keyword evidence="3" id="KW-0413">Isomerase</keyword>
<name>A0AAV3X2R4_9CYAN</name>
<dbReference type="SUPFAM" id="SSF51182">
    <property type="entry name" value="RmlC-like cupins"/>
    <property type="match status" value="1"/>
</dbReference>